<reference evidence="3" key="2">
    <citation type="submission" date="2021-01" db="EMBL/GenBank/DDBJ databases">
        <authorList>
            <person name="Kang M."/>
        </authorList>
    </citation>
    <scope>NUCLEOTIDE SEQUENCE</scope>
    <source>
        <strain evidence="3">KACC 17527</strain>
    </source>
</reference>
<reference evidence="3" key="1">
    <citation type="journal article" date="2012" name="J. Microbiol. Biotechnol.">
        <title>Ramlibacter ginsenosidimutans sp. nov., with ginsenoside-converting activity.</title>
        <authorList>
            <person name="Wang L."/>
            <person name="An D.S."/>
            <person name="Kim S.G."/>
            <person name="Jin F.X."/>
            <person name="Kim S.C."/>
            <person name="Lee S.T."/>
            <person name="Im W.T."/>
        </authorList>
    </citation>
    <scope>NUCLEOTIDE SEQUENCE</scope>
    <source>
        <strain evidence="3">KACC 17527</strain>
    </source>
</reference>
<evidence type="ECO:0000256" key="1">
    <source>
        <dbReference type="PROSITE-ProRule" id="PRU00409"/>
    </source>
</evidence>
<dbReference type="AlphaFoldDB" id="A0A934WQ42"/>
<dbReference type="Pfam" id="PF15632">
    <property type="entry name" value="ATPgrasp_Ter"/>
    <property type="match status" value="1"/>
</dbReference>
<dbReference type="SUPFAM" id="SSF56059">
    <property type="entry name" value="Glutathione synthetase ATP-binding domain-like"/>
    <property type="match status" value="1"/>
</dbReference>
<comment type="caution">
    <text evidence="3">The sequence shown here is derived from an EMBL/GenBank/DDBJ whole genome shotgun (WGS) entry which is preliminary data.</text>
</comment>
<proteinExistence type="predicted"/>
<dbReference type="GO" id="GO:0008716">
    <property type="term" value="F:D-alanine-D-alanine ligase activity"/>
    <property type="evidence" value="ECO:0007669"/>
    <property type="project" value="TreeGrafter"/>
</dbReference>
<keyword evidence="1" id="KW-0067">ATP-binding</keyword>
<dbReference type="PROSITE" id="PS50975">
    <property type="entry name" value="ATP_GRASP"/>
    <property type="match status" value="1"/>
</dbReference>
<accession>A0A934WQ42</accession>
<dbReference type="Proteomes" id="UP000630528">
    <property type="component" value="Unassembled WGS sequence"/>
</dbReference>
<feature type="domain" description="ATP-grasp" evidence="2">
    <location>
        <begin position="116"/>
        <end position="293"/>
    </location>
</feature>
<dbReference type="InterPro" id="IPR011761">
    <property type="entry name" value="ATP-grasp"/>
</dbReference>
<dbReference type="PANTHER" id="PTHR23132:SF23">
    <property type="entry name" value="D-ALANINE--D-ALANINE LIGASE B"/>
    <property type="match status" value="1"/>
</dbReference>
<dbReference type="GO" id="GO:0005524">
    <property type="term" value="F:ATP binding"/>
    <property type="evidence" value="ECO:0007669"/>
    <property type="project" value="UniProtKB-UniRule"/>
</dbReference>
<keyword evidence="4" id="KW-1185">Reference proteome</keyword>
<keyword evidence="1" id="KW-0547">Nucleotide-binding</keyword>
<protein>
    <submittedName>
        <fullName evidence="3">ATP-grasp domain-containing protein</fullName>
    </submittedName>
</protein>
<evidence type="ECO:0000313" key="3">
    <source>
        <dbReference type="EMBL" id="MBK6009396.1"/>
    </source>
</evidence>
<sequence>MSLILLGCQTRIVLPVLQAAHAMGSPRVVVFGTQETRQLRWSPWVRRHVLADFGDLERCASQLEELAREQPQGVIVPCDCPAIRLLHRLGPRVPLATTPLPTPQVLETLDDKWRFHLLCDASALPVPAAVCVAGKHQLDFTELAATLGLPFVVKPTNASGSLGVVVVRSGQDLLDHVVLDRTYGDGPLVVQRYIEGRDIDVDLFAVDGELRAVTTHEVKGCWMEFTRDPILEEMASALCRATGYSGPMNLDARIEQATGRVYLLESNPRFWASLAMPAACGLNFLAESLRTSWPAGAQPQRPSLARCNRRHPLLRPRDWWRVLADRGSQGRLVRTMLFDPCTLCELAASLPAMAGRAMQRSWRGVAAAVRSAQEPGALPQ</sequence>
<dbReference type="InterPro" id="IPR013815">
    <property type="entry name" value="ATP_grasp_subdomain_1"/>
</dbReference>
<dbReference type="Gene3D" id="3.30.470.20">
    <property type="entry name" value="ATP-grasp fold, B domain"/>
    <property type="match status" value="1"/>
</dbReference>
<organism evidence="3 4">
    <name type="scientific">Ramlibacter ginsenosidimutans</name>
    <dbReference type="NCBI Taxonomy" id="502333"/>
    <lineage>
        <taxon>Bacteria</taxon>
        <taxon>Pseudomonadati</taxon>
        <taxon>Pseudomonadota</taxon>
        <taxon>Betaproteobacteria</taxon>
        <taxon>Burkholderiales</taxon>
        <taxon>Comamonadaceae</taxon>
        <taxon>Ramlibacter</taxon>
    </lineage>
</organism>
<gene>
    <name evidence="3" type="ORF">JJB11_25130</name>
</gene>
<name>A0A934WQ42_9BURK</name>
<dbReference type="EMBL" id="JAEPWM010000019">
    <property type="protein sequence ID" value="MBK6009396.1"/>
    <property type="molecule type" value="Genomic_DNA"/>
</dbReference>
<dbReference type="GO" id="GO:0046872">
    <property type="term" value="F:metal ion binding"/>
    <property type="evidence" value="ECO:0007669"/>
    <property type="project" value="InterPro"/>
</dbReference>
<evidence type="ECO:0000313" key="4">
    <source>
        <dbReference type="Proteomes" id="UP000630528"/>
    </source>
</evidence>
<dbReference type="Gene3D" id="3.30.1490.20">
    <property type="entry name" value="ATP-grasp fold, A domain"/>
    <property type="match status" value="1"/>
</dbReference>
<evidence type="ECO:0000259" key="2">
    <source>
        <dbReference type="PROSITE" id="PS50975"/>
    </source>
</evidence>
<dbReference type="RefSeq" id="WP_201177968.1">
    <property type="nucleotide sequence ID" value="NZ_JAEPWM010000019.1"/>
</dbReference>
<dbReference type="PANTHER" id="PTHR23132">
    <property type="entry name" value="D-ALANINE--D-ALANINE LIGASE"/>
    <property type="match status" value="1"/>
</dbReference>